<dbReference type="Proteomes" id="UP000051813">
    <property type="component" value="Unassembled WGS sequence"/>
</dbReference>
<dbReference type="AlphaFoldDB" id="A0A0R2BV91"/>
<evidence type="ECO:0000313" key="1">
    <source>
        <dbReference type="EMBL" id="KRM79443.1"/>
    </source>
</evidence>
<proteinExistence type="predicted"/>
<gene>
    <name evidence="1" type="ORF">FC84_GL001622</name>
</gene>
<evidence type="ECO:0000313" key="2">
    <source>
        <dbReference type="Proteomes" id="UP000051813"/>
    </source>
</evidence>
<dbReference type="RefSeq" id="WP_057755735.1">
    <property type="nucleotide sequence ID" value="NZ_AYYK01000004.1"/>
</dbReference>
<dbReference type="PATRIC" id="fig|1423738.3.peg.1645"/>
<evidence type="ECO:0008006" key="3">
    <source>
        <dbReference type="Google" id="ProtNLM"/>
    </source>
</evidence>
<sequence length="97" mass="11647">MDEKTKPVNGLVIIPNVYKKKEKPKKRERKQKVILPIEKQTIDYFSNKWNVSRVQVWRWTKKKYTNPPLPSQQIGRVIRIPVDKAERWYAAKSKINE</sequence>
<keyword evidence="2" id="KW-1185">Reference proteome</keyword>
<dbReference type="STRING" id="1423738.FC84_GL001622"/>
<name>A0A0R2BV91_9LACO</name>
<protein>
    <recommendedName>
        <fullName evidence="3">Helix-turn-helix domain-containing protein</fullName>
    </recommendedName>
</protein>
<comment type="caution">
    <text evidence="1">The sequence shown here is derived from an EMBL/GenBank/DDBJ whole genome shotgun (WGS) entry which is preliminary data.</text>
</comment>
<accession>A0A0R2BV91</accession>
<reference evidence="1 2" key="1">
    <citation type="journal article" date="2015" name="Genome Announc.">
        <title>Expanding the biotechnology potential of lactobacilli through comparative genomics of 213 strains and associated genera.</title>
        <authorList>
            <person name="Sun Z."/>
            <person name="Harris H.M."/>
            <person name="McCann A."/>
            <person name="Guo C."/>
            <person name="Argimon S."/>
            <person name="Zhang W."/>
            <person name="Yang X."/>
            <person name="Jeffery I.B."/>
            <person name="Cooney J.C."/>
            <person name="Kagawa T.F."/>
            <person name="Liu W."/>
            <person name="Song Y."/>
            <person name="Salvetti E."/>
            <person name="Wrobel A."/>
            <person name="Rasinkangas P."/>
            <person name="Parkhill J."/>
            <person name="Rea M.C."/>
            <person name="O'Sullivan O."/>
            <person name="Ritari J."/>
            <person name="Douillard F.P."/>
            <person name="Paul Ross R."/>
            <person name="Yang R."/>
            <person name="Briner A.E."/>
            <person name="Felis G.E."/>
            <person name="de Vos W.M."/>
            <person name="Barrangou R."/>
            <person name="Klaenhammer T.R."/>
            <person name="Caufield P.W."/>
            <person name="Cui Y."/>
            <person name="Zhang H."/>
            <person name="O'Toole P.W."/>
        </authorList>
    </citation>
    <scope>NUCLEOTIDE SEQUENCE [LARGE SCALE GENOMIC DNA]</scope>
    <source>
        <strain evidence="1 2">DSM 20335</strain>
    </source>
</reference>
<organism evidence="1 2">
    <name type="scientific">Lapidilactobacillus dextrinicus DSM 20335</name>
    <dbReference type="NCBI Taxonomy" id="1423738"/>
    <lineage>
        <taxon>Bacteria</taxon>
        <taxon>Bacillati</taxon>
        <taxon>Bacillota</taxon>
        <taxon>Bacilli</taxon>
        <taxon>Lactobacillales</taxon>
        <taxon>Lactobacillaceae</taxon>
        <taxon>Lapidilactobacillus</taxon>
    </lineage>
</organism>
<dbReference type="EMBL" id="AYYK01000004">
    <property type="protein sequence ID" value="KRM79443.1"/>
    <property type="molecule type" value="Genomic_DNA"/>
</dbReference>